<feature type="transmembrane region" description="Helical" evidence="9">
    <location>
        <begin position="328"/>
        <end position="349"/>
    </location>
</feature>
<evidence type="ECO:0000256" key="9">
    <source>
        <dbReference type="SAM" id="Phobius"/>
    </source>
</evidence>
<keyword evidence="4 8" id="KW-0812">Transmembrane</keyword>
<feature type="transmembrane region" description="Helical" evidence="9">
    <location>
        <begin position="304"/>
        <end position="322"/>
    </location>
</feature>
<comment type="subcellular location">
    <subcellularLocation>
        <location evidence="1">Cell membrane</location>
        <topology evidence="1">Multi-pass membrane protein</topology>
    </subcellularLocation>
    <subcellularLocation>
        <location evidence="8">Membrane</location>
        <topology evidence="8">Multi-pass membrane protein</topology>
    </subcellularLocation>
</comment>
<evidence type="ECO:0000256" key="2">
    <source>
        <dbReference type="ARBA" id="ARBA00008483"/>
    </source>
</evidence>
<evidence type="ECO:0000313" key="12">
    <source>
        <dbReference type="EMBL" id="QDR82519.1"/>
    </source>
</evidence>
<sequence>MQQLILIALAIPIVTGLLTLLQRSKATIRAINFAGSLATSTVLVWIIHNITQQKVFSSEYFHLDNLSAVMLFVVALLTFTATLFSLSYMEKEVNNGHITMAMLPRYYALLNLFSFAMISVIVVGNLGLMWVAVEGTTLASALLVAFYFNRDSLEAAWKYVMICTVGICLALLGTMILYYAQVSVGAAAGQALDWVTLKAISGSLDPAIVKIAFVFILIGYGTKAGLAPMHTWLPDAHSQAPSPVSGLLSGALLSCALYALVRNIIIVQGSIGPEFAQYMLLALGLLSIAIAIPFVLVQHDVKRLLAYSSVEHMGIITLGLGVGTPLAVYAALLHIVNHAVAKSALFYLAGVVTQEYKTKEIKQIFGIARVMPLVATLFIIGILAITGTPPFNIFITKFYIVLAMFENQQWLLGSITLLLLTGVFAGMMYYCLKMGFGIIPKAQPKFHFGPTTTMAMVFSFAIIILGGLYLPPVVNNVLVQAAEIVLGG</sequence>
<evidence type="ECO:0000256" key="5">
    <source>
        <dbReference type="ARBA" id="ARBA00022989"/>
    </source>
</evidence>
<dbReference type="OrthoDB" id="9807568at2"/>
<gene>
    <name evidence="12" type="primary">hyfB_1</name>
    <name evidence="12" type="ORF">SPTER_39470</name>
</gene>
<feature type="transmembrane region" description="Helical" evidence="9">
    <location>
        <begin position="160"/>
        <end position="180"/>
    </location>
</feature>
<evidence type="ECO:0000256" key="3">
    <source>
        <dbReference type="ARBA" id="ARBA00022475"/>
    </source>
</evidence>
<feature type="transmembrane region" description="Helical" evidence="9">
    <location>
        <begin position="453"/>
        <end position="470"/>
    </location>
</feature>
<proteinExistence type="inferred from homology"/>
<keyword evidence="6 12" id="KW-0560">Oxidoreductase</keyword>
<dbReference type="KEGG" id="sted:SPTER_39470"/>
<dbReference type="InterPro" id="IPR052175">
    <property type="entry name" value="ComplexI-like_HydComp"/>
</dbReference>
<dbReference type="Proteomes" id="UP000320776">
    <property type="component" value="Chromosome"/>
</dbReference>
<dbReference type="PANTHER" id="PTHR42682:SF5">
    <property type="entry name" value="HYDROGENASE-4 COMPONENT F"/>
    <property type="match status" value="1"/>
</dbReference>
<dbReference type="EMBL" id="CP036259">
    <property type="protein sequence ID" value="QDR82519.1"/>
    <property type="molecule type" value="Genomic_DNA"/>
</dbReference>
<keyword evidence="5 9" id="KW-1133">Transmembrane helix</keyword>
<dbReference type="AlphaFoldDB" id="A0A517DYT2"/>
<dbReference type="Pfam" id="PF00662">
    <property type="entry name" value="Proton_antipo_N"/>
    <property type="match status" value="1"/>
</dbReference>
<protein>
    <submittedName>
        <fullName evidence="12">Hydrogenase-4 component B</fullName>
        <ecNumber evidence="12">1.-.-.-</ecNumber>
    </submittedName>
</protein>
<dbReference type="InterPro" id="IPR001516">
    <property type="entry name" value="Proton_antipo_N"/>
</dbReference>
<evidence type="ECO:0000256" key="8">
    <source>
        <dbReference type="RuleBase" id="RU000320"/>
    </source>
</evidence>
<feature type="domain" description="NADH-Ubiquinone oxidoreductase (complex I) chain 5 N-terminal" evidence="11">
    <location>
        <begin position="61"/>
        <end position="92"/>
    </location>
</feature>
<accession>A0A517DYT2</accession>
<dbReference type="RefSeq" id="WP_144351899.1">
    <property type="nucleotide sequence ID" value="NZ_CP036259.1"/>
</dbReference>
<keyword evidence="3" id="KW-1003">Cell membrane</keyword>
<comment type="similarity">
    <text evidence="2">Belongs to the CPA3 antiporters (TC 2.A.63) subunit A family.</text>
</comment>
<dbReference type="EC" id="1.-.-.-" evidence="12"/>
<dbReference type="PRINTS" id="PR01434">
    <property type="entry name" value="NADHDHGNASE5"/>
</dbReference>
<feature type="transmembrane region" description="Helical" evidence="9">
    <location>
        <begin position="411"/>
        <end position="432"/>
    </location>
</feature>
<feature type="transmembrane region" description="Helical" evidence="9">
    <location>
        <begin position="106"/>
        <end position="123"/>
    </location>
</feature>
<feature type="transmembrane region" description="Helical" evidence="9">
    <location>
        <begin position="207"/>
        <end position="226"/>
    </location>
</feature>
<feature type="transmembrane region" description="Helical" evidence="9">
    <location>
        <begin position="129"/>
        <end position="148"/>
    </location>
</feature>
<evidence type="ECO:0000256" key="4">
    <source>
        <dbReference type="ARBA" id="ARBA00022692"/>
    </source>
</evidence>
<evidence type="ECO:0000256" key="7">
    <source>
        <dbReference type="ARBA" id="ARBA00023136"/>
    </source>
</evidence>
<keyword evidence="13" id="KW-1185">Reference proteome</keyword>
<evidence type="ECO:0000259" key="10">
    <source>
        <dbReference type="Pfam" id="PF00361"/>
    </source>
</evidence>
<dbReference type="InterPro" id="IPR001750">
    <property type="entry name" value="ND/Mrp_TM"/>
</dbReference>
<organism evidence="12 13">
    <name type="scientific">Sporomusa termitida</name>
    <dbReference type="NCBI Taxonomy" id="2377"/>
    <lineage>
        <taxon>Bacteria</taxon>
        <taxon>Bacillati</taxon>
        <taxon>Bacillota</taxon>
        <taxon>Negativicutes</taxon>
        <taxon>Selenomonadales</taxon>
        <taxon>Sporomusaceae</taxon>
        <taxon>Sporomusa</taxon>
    </lineage>
</organism>
<dbReference type="PANTHER" id="PTHR42682">
    <property type="entry name" value="HYDROGENASE-4 COMPONENT F"/>
    <property type="match status" value="1"/>
</dbReference>
<feature type="transmembrane region" description="Helical" evidence="9">
    <location>
        <begin position="6"/>
        <end position="23"/>
    </location>
</feature>
<feature type="transmembrane region" description="Helical" evidence="9">
    <location>
        <begin position="370"/>
        <end position="391"/>
    </location>
</feature>
<feature type="transmembrane region" description="Helical" evidence="9">
    <location>
        <begin position="275"/>
        <end position="297"/>
    </location>
</feature>
<name>A0A517DYT2_9FIRM</name>
<feature type="domain" description="NADH:quinone oxidoreductase/Mrp antiporter transmembrane" evidence="10">
    <location>
        <begin position="125"/>
        <end position="415"/>
    </location>
</feature>
<dbReference type="GO" id="GO:0016491">
    <property type="term" value="F:oxidoreductase activity"/>
    <property type="evidence" value="ECO:0007669"/>
    <property type="project" value="UniProtKB-KW"/>
</dbReference>
<dbReference type="Pfam" id="PF00361">
    <property type="entry name" value="Proton_antipo_M"/>
    <property type="match status" value="1"/>
</dbReference>
<evidence type="ECO:0000313" key="13">
    <source>
        <dbReference type="Proteomes" id="UP000320776"/>
    </source>
</evidence>
<evidence type="ECO:0000259" key="11">
    <source>
        <dbReference type="Pfam" id="PF00662"/>
    </source>
</evidence>
<feature type="transmembrane region" description="Helical" evidence="9">
    <location>
        <begin position="68"/>
        <end position="86"/>
    </location>
</feature>
<evidence type="ECO:0000256" key="6">
    <source>
        <dbReference type="ARBA" id="ARBA00023002"/>
    </source>
</evidence>
<feature type="transmembrane region" description="Helical" evidence="9">
    <location>
        <begin position="30"/>
        <end position="48"/>
    </location>
</feature>
<feature type="transmembrane region" description="Helical" evidence="9">
    <location>
        <begin position="247"/>
        <end position="269"/>
    </location>
</feature>
<evidence type="ECO:0000256" key="1">
    <source>
        <dbReference type="ARBA" id="ARBA00004651"/>
    </source>
</evidence>
<dbReference type="GO" id="GO:0005886">
    <property type="term" value="C:plasma membrane"/>
    <property type="evidence" value="ECO:0007669"/>
    <property type="project" value="UniProtKB-SubCell"/>
</dbReference>
<reference evidence="12 13" key="1">
    <citation type="submission" date="2019-02" db="EMBL/GenBank/DDBJ databases">
        <title>Closed genome of Sporomusa termitida DSM 4440.</title>
        <authorList>
            <person name="Poehlein A."/>
            <person name="Daniel R."/>
        </authorList>
    </citation>
    <scope>NUCLEOTIDE SEQUENCE [LARGE SCALE GENOMIC DNA]</scope>
    <source>
        <strain evidence="12 13">DSM 4440</strain>
    </source>
</reference>
<keyword evidence="7 9" id="KW-0472">Membrane</keyword>